<dbReference type="SMART" id="SM01043">
    <property type="entry name" value="BTAD"/>
    <property type="match status" value="1"/>
</dbReference>
<feature type="DNA-binding region" description="OmpR/PhoB-type" evidence="5">
    <location>
        <begin position="1"/>
        <end position="94"/>
    </location>
</feature>
<gene>
    <name evidence="8" type="ORF">CFP75_18280</name>
</gene>
<protein>
    <recommendedName>
        <fullName evidence="7">OmpR/PhoB-type domain-containing protein</fullName>
    </recommendedName>
</protein>
<evidence type="ECO:0000256" key="1">
    <source>
        <dbReference type="ARBA" id="ARBA00005820"/>
    </source>
</evidence>
<feature type="region of interest" description="Disordered" evidence="6">
    <location>
        <begin position="242"/>
        <end position="264"/>
    </location>
</feature>
<dbReference type="Pfam" id="PF03704">
    <property type="entry name" value="BTAD"/>
    <property type="match status" value="1"/>
</dbReference>
<dbReference type="Pfam" id="PF00486">
    <property type="entry name" value="Trans_reg_C"/>
    <property type="match status" value="1"/>
</dbReference>
<dbReference type="GO" id="GO:0006355">
    <property type="term" value="P:regulation of DNA-templated transcription"/>
    <property type="evidence" value="ECO:0007669"/>
    <property type="project" value="InterPro"/>
</dbReference>
<keyword evidence="2" id="KW-0805">Transcription regulation</keyword>
<dbReference type="SUPFAM" id="SSF52540">
    <property type="entry name" value="P-loop containing nucleoside triphosphate hydrolases"/>
    <property type="match status" value="1"/>
</dbReference>
<dbReference type="InterPro" id="IPR051677">
    <property type="entry name" value="AfsR-DnrI-RedD_regulator"/>
</dbReference>
<dbReference type="PROSITE" id="PS51755">
    <property type="entry name" value="OMPR_PHOB"/>
    <property type="match status" value="1"/>
</dbReference>
<comment type="similarity">
    <text evidence="1">Belongs to the AfsR/DnrI/RedD regulatory family.</text>
</comment>
<dbReference type="InterPro" id="IPR036388">
    <property type="entry name" value="WH-like_DNA-bd_sf"/>
</dbReference>
<dbReference type="InterPro" id="IPR016032">
    <property type="entry name" value="Sig_transdc_resp-reg_C-effctor"/>
</dbReference>
<dbReference type="GO" id="GO:0000160">
    <property type="term" value="P:phosphorelay signal transduction system"/>
    <property type="evidence" value="ECO:0007669"/>
    <property type="project" value="InterPro"/>
</dbReference>
<evidence type="ECO:0000256" key="3">
    <source>
        <dbReference type="ARBA" id="ARBA00023125"/>
    </source>
</evidence>
<dbReference type="InterPro" id="IPR027417">
    <property type="entry name" value="P-loop_NTPase"/>
</dbReference>
<evidence type="ECO:0000313" key="8">
    <source>
        <dbReference type="EMBL" id="OXM49718.1"/>
    </source>
</evidence>
<proteinExistence type="inferred from homology"/>
<dbReference type="InterPro" id="IPR001867">
    <property type="entry name" value="OmpR/PhoB-type_DNA-bd"/>
</dbReference>
<feature type="domain" description="OmpR/PhoB-type" evidence="7">
    <location>
        <begin position="1"/>
        <end position="94"/>
    </location>
</feature>
<dbReference type="SUPFAM" id="SSF48452">
    <property type="entry name" value="TPR-like"/>
    <property type="match status" value="2"/>
</dbReference>
<name>A0A229RST4_AMYAL</name>
<reference evidence="8 9" key="1">
    <citation type="submission" date="2017-07" db="EMBL/GenBank/DDBJ databases">
        <title>Amycolatopsis alba DSM 44262 Genome sequencing and assembly.</title>
        <authorList>
            <person name="Kaur N."/>
            <person name="Mayilraj S."/>
        </authorList>
    </citation>
    <scope>NUCLEOTIDE SEQUENCE [LARGE SCALE GENOMIC DNA]</scope>
    <source>
        <strain evidence="8 9">DSM 44262</strain>
    </source>
</reference>
<dbReference type="InterPro" id="IPR005158">
    <property type="entry name" value="BTAD"/>
</dbReference>
<keyword evidence="3 5" id="KW-0238">DNA-binding</keyword>
<evidence type="ECO:0000256" key="2">
    <source>
        <dbReference type="ARBA" id="ARBA00023015"/>
    </source>
</evidence>
<dbReference type="InterPro" id="IPR011990">
    <property type="entry name" value="TPR-like_helical_dom_sf"/>
</dbReference>
<evidence type="ECO:0000313" key="9">
    <source>
        <dbReference type="Proteomes" id="UP000215563"/>
    </source>
</evidence>
<dbReference type="SUPFAM" id="SSF46894">
    <property type="entry name" value="C-terminal effector domain of the bipartite response regulators"/>
    <property type="match status" value="1"/>
</dbReference>
<organism evidence="8 9">
    <name type="scientific">Amycolatopsis alba DSM 44262</name>
    <dbReference type="NCBI Taxonomy" id="1125972"/>
    <lineage>
        <taxon>Bacteria</taxon>
        <taxon>Bacillati</taxon>
        <taxon>Actinomycetota</taxon>
        <taxon>Actinomycetes</taxon>
        <taxon>Pseudonocardiales</taxon>
        <taxon>Pseudonocardiaceae</taxon>
        <taxon>Amycolatopsis</taxon>
    </lineage>
</organism>
<keyword evidence="9" id="KW-1185">Reference proteome</keyword>
<sequence>MVEFAILGPLEIVAAETRVRLGGPREERLLAALLLNPNRVVPVDRLVDAVWDEQPPATAAKQIRNLAAGVRRRLAEARCASAVETDGPGYRLRVAADQLDADLFTARVAQARRDTDPRSAALLLRRALALWRGPVLDGLPGRRPAAGPFDLNEQRLTAWEECIDHELRLGRHRELVAELSALTEAHPLRDRFTAQLMLALHGSGRSADGLAVYRRHSAALAEGLGLNPGTLLVETQQRLLRDEPAPRPGPAATGETVPPQSIPGREDVLAAVDTALRAAGAGRGGLLLAVGEPGIGKTRVAQAAAGRAAELGLAVAVGRCPDSEGVPDLWPWMTVLRTLDGEADPPPDRAGVPGSRVHAAIVTALVAVAGRRPLLVVLEDLHWADRDSLTVLHLLATVLPELPLVVLGTSRDDTLPAVAGTRLPLRRLTETEVSTLAEHELGAPVDPAVARLLHTRSGGNPFHAVELARLAREIEPVDLATALPDGARELIMRRVRQLPGDARSALLIAAALGEEFEVDLVAEVSHTPRDALLDMLEAGLRHRLLTETGVANRYRFDHALIRDALRHSVSRLRLAGVHADIATALDRRAGTGGDPDLLDARAFHWLAAAPTGHAERAVEAGLAAAERAGHVSAHPNQARLLSGVVDVIDNYVPPRNAEDTARLREVLVRLGRASCRSGLQDQATTALRRAIRLAERSGDPAALAAAAGVHAAEAIGSTREYGVCDTDTFQALQAAARRLPSDDTPVRSLCLAALAVEGYFAPDSDPRELSRISAEAVSMARRLDDQGLLIRTLHMRYNAIRRPDTLPDRLRIANELVELSAKPGCAPEWAPIALLRRAHSVLENGDIAAAQRDIDACRKANEQVLLPEVDVHLRWWSAMRTGLTGDTDAAERLSHEAFLAHRRTVWGAEPAYAAQVASWLLDRRGYRELEAVIRAKHRPGSPITSAHLGLALALQGNLAEARAHCQPAKETPEPPQDWLWLLQMVLRAYTWALCGDTASCRYALERLLPYSGRAVTNGSGILCWGSIDHFLGEVAAGAGEHEQAVSLFRQAADHNADLQATHWRDRSVRRLAELDSARSA</sequence>
<dbReference type="InterPro" id="IPR041664">
    <property type="entry name" value="AAA_16"/>
</dbReference>
<dbReference type="PANTHER" id="PTHR35807:SF1">
    <property type="entry name" value="TRANSCRIPTIONAL REGULATOR REDD"/>
    <property type="match status" value="1"/>
</dbReference>
<dbReference type="Pfam" id="PF13191">
    <property type="entry name" value="AAA_16"/>
    <property type="match status" value="1"/>
</dbReference>
<accession>A0A229RST4</accession>
<evidence type="ECO:0000259" key="7">
    <source>
        <dbReference type="PROSITE" id="PS51755"/>
    </source>
</evidence>
<evidence type="ECO:0000256" key="5">
    <source>
        <dbReference type="PROSITE-ProRule" id="PRU01091"/>
    </source>
</evidence>
<keyword evidence="4" id="KW-0804">Transcription</keyword>
<comment type="caution">
    <text evidence="8">The sequence shown here is derived from an EMBL/GenBank/DDBJ whole genome shotgun (WGS) entry which is preliminary data.</text>
</comment>
<dbReference type="SMART" id="SM00862">
    <property type="entry name" value="Trans_reg_C"/>
    <property type="match status" value="1"/>
</dbReference>
<dbReference type="CDD" id="cd15831">
    <property type="entry name" value="BTAD"/>
    <property type="match status" value="1"/>
</dbReference>
<evidence type="ECO:0000256" key="4">
    <source>
        <dbReference type="ARBA" id="ARBA00023163"/>
    </source>
</evidence>
<dbReference type="Gene3D" id="1.10.10.10">
    <property type="entry name" value="Winged helix-like DNA-binding domain superfamily/Winged helix DNA-binding domain"/>
    <property type="match status" value="1"/>
</dbReference>
<evidence type="ECO:0000256" key="6">
    <source>
        <dbReference type="SAM" id="MobiDB-lite"/>
    </source>
</evidence>
<dbReference type="EMBL" id="NMQU01000047">
    <property type="protein sequence ID" value="OXM49718.1"/>
    <property type="molecule type" value="Genomic_DNA"/>
</dbReference>
<dbReference type="AlphaFoldDB" id="A0A229RST4"/>
<dbReference type="Gene3D" id="1.25.40.10">
    <property type="entry name" value="Tetratricopeptide repeat domain"/>
    <property type="match status" value="2"/>
</dbReference>
<dbReference type="GO" id="GO:0003677">
    <property type="term" value="F:DNA binding"/>
    <property type="evidence" value="ECO:0007669"/>
    <property type="project" value="UniProtKB-UniRule"/>
</dbReference>
<dbReference type="Proteomes" id="UP000215563">
    <property type="component" value="Unassembled WGS sequence"/>
</dbReference>
<dbReference type="PANTHER" id="PTHR35807">
    <property type="entry name" value="TRANSCRIPTIONAL REGULATOR REDD-RELATED"/>
    <property type="match status" value="1"/>
</dbReference>